<dbReference type="Proteomes" id="UP000006281">
    <property type="component" value="Chromosome"/>
</dbReference>
<organism evidence="2 3">
    <name type="scientific">Saccharothrix espanaensis (strain ATCC 51144 / DSM 44229 / JCM 9112 / NBRC 15066 / NRRL 15764)</name>
    <dbReference type="NCBI Taxonomy" id="1179773"/>
    <lineage>
        <taxon>Bacteria</taxon>
        <taxon>Bacillati</taxon>
        <taxon>Actinomycetota</taxon>
        <taxon>Actinomycetes</taxon>
        <taxon>Pseudonocardiales</taxon>
        <taxon>Pseudonocardiaceae</taxon>
        <taxon>Saccharothrix</taxon>
    </lineage>
</organism>
<gene>
    <name evidence="2" type="ordered locus">BN6_58320</name>
</gene>
<dbReference type="InterPro" id="IPR032568">
    <property type="entry name" value="DUF4926"/>
</dbReference>
<dbReference type="AlphaFoldDB" id="K0JYU6"/>
<dbReference type="HOGENOM" id="CLU_1336725_0_0_11"/>
<name>K0JYU6_SACES</name>
<evidence type="ECO:0000313" key="3">
    <source>
        <dbReference type="Proteomes" id="UP000006281"/>
    </source>
</evidence>
<evidence type="ECO:0000313" key="2">
    <source>
        <dbReference type="EMBL" id="CCH33090.1"/>
    </source>
</evidence>
<feature type="region of interest" description="Disordered" evidence="1">
    <location>
        <begin position="154"/>
        <end position="180"/>
    </location>
</feature>
<sequence>MGHSVRFDSVEFTRAVLEVLDGDRDYRRIHALTVRRQADGVPEGLLIDVLTGLMLDMRSQGREAEEELVMEALDHVTGWYGTAASYRMRLHEIAELVVDLPEHDLRSGAVGTVVDEYPTDYEVEFVDDDGRTTALLTLRPDQLRFRGRPATGLGASAVGEARRSRRDGAPPLPGQAVGTGRSASRARISCWRSRYCLTLASFTSS</sequence>
<proteinExistence type="predicted"/>
<keyword evidence="3" id="KW-1185">Reference proteome</keyword>
<accession>K0JYU6</accession>
<reference evidence="2 3" key="1">
    <citation type="journal article" date="2012" name="BMC Genomics">
        <title>Complete genome sequence of Saccharothrix espanaensis DSM 44229T and comparison to the other completely sequenced Pseudonocardiaceae.</title>
        <authorList>
            <person name="Strobel T."/>
            <person name="Al-Dilaimi A."/>
            <person name="Blom J."/>
            <person name="Gessner A."/>
            <person name="Kalinowski J."/>
            <person name="Luzhetska M."/>
            <person name="Puhler A."/>
            <person name="Szczepanowski R."/>
            <person name="Bechthold A."/>
            <person name="Ruckert C."/>
        </authorList>
    </citation>
    <scope>NUCLEOTIDE SEQUENCE [LARGE SCALE GENOMIC DNA]</scope>
    <source>
        <strain evidence="3">ATCC 51144 / DSM 44229 / JCM 9112 / NBRC 15066 / NRRL 15764</strain>
    </source>
</reference>
<evidence type="ECO:0008006" key="4">
    <source>
        <dbReference type="Google" id="ProtNLM"/>
    </source>
</evidence>
<protein>
    <recommendedName>
        <fullName evidence="4">DUF4926 domain-containing protein</fullName>
    </recommendedName>
</protein>
<dbReference type="EMBL" id="HE804045">
    <property type="protein sequence ID" value="CCH33090.1"/>
    <property type="molecule type" value="Genomic_DNA"/>
</dbReference>
<dbReference type="STRING" id="1179773.BN6_58320"/>
<dbReference type="Pfam" id="PF16277">
    <property type="entry name" value="DUF4926"/>
    <property type="match status" value="1"/>
</dbReference>
<dbReference type="eggNOG" id="ENOG5033BH9">
    <property type="taxonomic scope" value="Bacteria"/>
</dbReference>
<evidence type="ECO:0000256" key="1">
    <source>
        <dbReference type="SAM" id="MobiDB-lite"/>
    </source>
</evidence>
<dbReference type="KEGG" id="sesp:BN6_58320"/>
<dbReference type="RefSeq" id="WP_015103201.1">
    <property type="nucleotide sequence ID" value="NC_019673.1"/>
</dbReference>